<evidence type="ECO:0000256" key="2">
    <source>
        <dbReference type="SAM" id="Phobius"/>
    </source>
</evidence>
<dbReference type="HOGENOM" id="CLU_025989_0_0_1"/>
<sequence>MDMDDEHSGITSTTGSTHIEPPEVDMKPSQNARGPLSPHLTDAVDLVASETVSGSTSSSKKSGLDDPEVKDHAWREDTTRIPSLIEGSSNEDLFMLVRRFNQQFQQVNAIPPLRPGLLDLDVSDDEEFSLEKLRVNTERFYMTVIVGMANFGKHIARLRSWNEPRRTAGFCIAYCIAWYFSSISALLIGAVLLVMFRPDYRAKLFPPAPLAAVSVVSGNLQVPSAGVLASEDSLSGAHEAHKGEAVEQEAVQFVAAIGSIVSSLVMGERGSAKRKYGQPRSDTVGGTGRGSDTETDDTSATAVMHDLSDLVFHTKNIENRRNLDGASKPEADEATKNIESALWKKTRPFMRTLAEIAAVWERFAKTLLKEVPTNVQLTLTLLRLAEQAKAPLPPPPISPPHHTAGTVDERHSTQGHPRQAVAALKEHDFSFATENYEIEGVDPDRTLAYTDDASLNAKLSDEEGIRGAEKGEEKKTAGKKILGAIKKTANTSVSGVLGLDHVMAKLGSESAKHRLGTVAALPSAEQDENLTTIAAYGRVHDERAEAALHLEGPTSFSARYHGEKGRVLVLTSAASPCLTWAPEKRLRAALLSPSKGLEKGGDNADGISAELTIGLADIVSLRKMGGFGWKGRAFVAWATDKVVLDGLEVMVRGGDRWEFTAIRGRDELFNRLVSMGKQSWEFV</sequence>
<dbReference type="STRING" id="5643.A0A060S2T4"/>
<dbReference type="AlphaFoldDB" id="A0A060S2T4"/>
<feature type="transmembrane region" description="Helical" evidence="2">
    <location>
        <begin position="176"/>
        <end position="196"/>
    </location>
</feature>
<feature type="compositionally biased region" description="Basic and acidic residues" evidence="1">
    <location>
        <begin position="62"/>
        <end position="75"/>
    </location>
</feature>
<feature type="region of interest" description="Disordered" evidence="1">
    <location>
        <begin position="1"/>
        <end position="75"/>
    </location>
</feature>
<evidence type="ECO:0000256" key="1">
    <source>
        <dbReference type="SAM" id="MobiDB-lite"/>
    </source>
</evidence>
<evidence type="ECO:0000313" key="3">
    <source>
        <dbReference type="EMBL" id="CDO68481.1"/>
    </source>
</evidence>
<dbReference type="PANTHER" id="PTHR38694">
    <property type="entry name" value="CONSERVED EXPRESSED PROTEIN"/>
    <property type="match status" value="1"/>
</dbReference>
<reference evidence="3" key="1">
    <citation type="submission" date="2014-01" db="EMBL/GenBank/DDBJ databases">
        <title>The genome of the white-rot fungus Pycnoporus cinnabarinus: a basidiomycete model with a versatile arsenal for lignocellulosic biomass breakdown.</title>
        <authorList>
            <person name="Levasseur A."/>
            <person name="Lomascolo A."/>
            <person name="Ruiz-Duenas F.J."/>
            <person name="Uzan E."/>
            <person name="Piumi F."/>
            <person name="Kues U."/>
            <person name="Ram A.F.J."/>
            <person name="Murat C."/>
            <person name="Haon M."/>
            <person name="Benoit I."/>
            <person name="Arfi Y."/>
            <person name="Chevret D."/>
            <person name="Drula E."/>
            <person name="Kwon M.J."/>
            <person name="Gouret P."/>
            <person name="Lesage-Meessen L."/>
            <person name="Lombard V."/>
            <person name="Mariette J."/>
            <person name="Noirot C."/>
            <person name="Park J."/>
            <person name="Patyshakuliyeva A."/>
            <person name="Wieneger R.A.B."/>
            <person name="Wosten H.A.B."/>
            <person name="Martin F."/>
            <person name="Coutinho P.M."/>
            <person name="de Vries R."/>
            <person name="Martinez A.T."/>
            <person name="Klopp C."/>
            <person name="Pontarotti P."/>
            <person name="Henrissat B."/>
            <person name="Record E."/>
        </authorList>
    </citation>
    <scope>NUCLEOTIDE SEQUENCE [LARGE SCALE GENOMIC DNA]</scope>
    <source>
        <strain evidence="3">BRFM137</strain>
    </source>
</reference>
<evidence type="ECO:0000313" key="4">
    <source>
        <dbReference type="Proteomes" id="UP000029665"/>
    </source>
</evidence>
<keyword evidence="4" id="KW-1185">Reference proteome</keyword>
<dbReference type="InterPro" id="IPR021709">
    <property type="entry name" value="DUF3292"/>
</dbReference>
<comment type="caution">
    <text evidence="3">The sequence shown here is derived from an EMBL/GenBank/DDBJ whole genome shotgun (WGS) entry which is preliminary data.</text>
</comment>
<feature type="compositionally biased region" description="Low complexity" evidence="1">
    <location>
        <begin position="49"/>
        <end position="61"/>
    </location>
</feature>
<feature type="compositionally biased region" description="Low complexity" evidence="1">
    <location>
        <begin position="9"/>
        <end position="19"/>
    </location>
</feature>
<proteinExistence type="predicted"/>
<dbReference type="OrthoDB" id="1708389at2759"/>
<dbReference type="Proteomes" id="UP000029665">
    <property type="component" value="Unassembled WGS sequence"/>
</dbReference>
<feature type="region of interest" description="Disordered" evidence="1">
    <location>
        <begin position="272"/>
        <end position="298"/>
    </location>
</feature>
<name>A0A060S2T4_PYCCI</name>
<accession>A0A060S2T4</accession>
<gene>
    <name evidence="3" type="ORF">BN946_scf184499.g6</name>
</gene>
<dbReference type="EMBL" id="CCBP010000019">
    <property type="protein sequence ID" value="CDO68481.1"/>
    <property type="molecule type" value="Genomic_DNA"/>
</dbReference>
<dbReference type="Pfam" id="PF11696">
    <property type="entry name" value="DUF3292"/>
    <property type="match status" value="1"/>
</dbReference>
<keyword evidence="2" id="KW-1133">Transmembrane helix</keyword>
<keyword evidence="2" id="KW-0472">Membrane</keyword>
<dbReference type="OMA" id="DAQFWES"/>
<organism evidence="3 4">
    <name type="scientific">Pycnoporus cinnabarinus</name>
    <name type="common">Cinnabar-red polypore</name>
    <name type="synonym">Trametes cinnabarina</name>
    <dbReference type="NCBI Taxonomy" id="5643"/>
    <lineage>
        <taxon>Eukaryota</taxon>
        <taxon>Fungi</taxon>
        <taxon>Dikarya</taxon>
        <taxon>Basidiomycota</taxon>
        <taxon>Agaricomycotina</taxon>
        <taxon>Agaricomycetes</taxon>
        <taxon>Polyporales</taxon>
        <taxon>Polyporaceae</taxon>
        <taxon>Trametes</taxon>
    </lineage>
</organism>
<feature type="region of interest" description="Disordered" evidence="1">
    <location>
        <begin position="392"/>
        <end position="411"/>
    </location>
</feature>
<dbReference type="PANTHER" id="PTHR38694:SF1">
    <property type="entry name" value="PEROXIN DOMAIN-CONTAINING PROTEIN"/>
    <property type="match status" value="1"/>
</dbReference>
<keyword evidence="2" id="KW-0812">Transmembrane</keyword>
<protein>
    <submittedName>
        <fullName evidence="3">Uncharacterized protein</fullName>
    </submittedName>
</protein>